<gene>
    <name evidence="1" type="ORF">F5144DRAFT_549629</name>
</gene>
<sequence length="103" mass="11765">MTADSGAIQGAICLASTIRAKGVPGEDRSNLRMDFVPPFNLGELWNWERWWWMSKRTSPATRYRGLAAGMPTPSRWRTHVRGYKLDPRLVRVMVYRVSDSPGL</sequence>
<evidence type="ECO:0000313" key="2">
    <source>
        <dbReference type="Proteomes" id="UP000724584"/>
    </source>
</evidence>
<keyword evidence="2" id="KW-1185">Reference proteome</keyword>
<comment type="caution">
    <text evidence="1">The sequence shown here is derived from an EMBL/GenBank/DDBJ whole genome shotgun (WGS) entry which is preliminary data.</text>
</comment>
<accession>A0ACB7P2N5</accession>
<protein>
    <submittedName>
        <fullName evidence="1">Uncharacterized protein</fullName>
    </submittedName>
</protein>
<organism evidence="1 2">
    <name type="scientific">Chaetomium tenue</name>
    <dbReference type="NCBI Taxonomy" id="1854479"/>
    <lineage>
        <taxon>Eukaryota</taxon>
        <taxon>Fungi</taxon>
        <taxon>Dikarya</taxon>
        <taxon>Ascomycota</taxon>
        <taxon>Pezizomycotina</taxon>
        <taxon>Sordariomycetes</taxon>
        <taxon>Sordariomycetidae</taxon>
        <taxon>Sordariales</taxon>
        <taxon>Chaetomiaceae</taxon>
        <taxon>Chaetomium</taxon>
    </lineage>
</organism>
<proteinExistence type="predicted"/>
<evidence type="ECO:0000313" key="1">
    <source>
        <dbReference type="EMBL" id="KAH6628303.1"/>
    </source>
</evidence>
<reference evidence="1 2" key="1">
    <citation type="journal article" date="2021" name="Nat. Commun.">
        <title>Genetic determinants of endophytism in the Arabidopsis root mycobiome.</title>
        <authorList>
            <person name="Mesny F."/>
            <person name="Miyauchi S."/>
            <person name="Thiergart T."/>
            <person name="Pickel B."/>
            <person name="Atanasova L."/>
            <person name="Karlsson M."/>
            <person name="Huettel B."/>
            <person name="Barry K.W."/>
            <person name="Haridas S."/>
            <person name="Chen C."/>
            <person name="Bauer D."/>
            <person name="Andreopoulos W."/>
            <person name="Pangilinan J."/>
            <person name="LaButti K."/>
            <person name="Riley R."/>
            <person name="Lipzen A."/>
            <person name="Clum A."/>
            <person name="Drula E."/>
            <person name="Henrissat B."/>
            <person name="Kohler A."/>
            <person name="Grigoriev I.V."/>
            <person name="Martin F.M."/>
            <person name="Hacquard S."/>
        </authorList>
    </citation>
    <scope>NUCLEOTIDE SEQUENCE [LARGE SCALE GENOMIC DNA]</scope>
    <source>
        <strain evidence="1 2">MPI-SDFR-AT-0079</strain>
    </source>
</reference>
<dbReference type="EMBL" id="JAGIZQ010000005">
    <property type="protein sequence ID" value="KAH6628303.1"/>
    <property type="molecule type" value="Genomic_DNA"/>
</dbReference>
<dbReference type="Proteomes" id="UP000724584">
    <property type="component" value="Unassembled WGS sequence"/>
</dbReference>
<name>A0ACB7P2N5_9PEZI</name>